<organism evidence="2 3">
    <name type="scientific">Daphnia magna</name>
    <dbReference type="NCBI Taxonomy" id="35525"/>
    <lineage>
        <taxon>Eukaryota</taxon>
        <taxon>Metazoa</taxon>
        <taxon>Ecdysozoa</taxon>
        <taxon>Arthropoda</taxon>
        <taxon>Crustacea</taxon>
        <taxon>Branchiopoda</taxon>
        <taxon>Diplostraca</taxon>
        <taxon>Cladocera</taxon>
        <taxon>Anomopoda</taxon>
        <taxon>Daphniidae</taxon>
        <taxon>Daphnia</taxon>
    </lineage>
</organism>
<proteinExistence type="predicted"/>
<evidence type="ECO:0000313" key="3">
    <source>
        <dbReference type="Proteomes" id="UP000076858"/>
    </source>
</evidence>
<protein>
    <submittedName>
        <fullName evidence="2">Uncharacterized protein</fullName>
    </submittedName>
</protein>
<dbReference type="Proteomes" id="UP000076858">
    <property type="component" value="Unassembled WGS sequence"/>
</dbReference>
<evidence type="ECO:0000256" key="1">
    <source>
        <dbReference type="SAM" id="Phobius"/>
    </source>
</evidence>
<keyword evidence="1" id="KW-1133">Transmembrane helix</keyword>
<comment type="caution">
    <text evidence="2">The sequence shown here is derived from an EMBL/GenBank/DDBJ whole genome shotgun (WGS) entry which is preliminary data.</text>
</comment>
<name>A0A162NC65_9CRUS</name>
<dbReference type="AlphaFoldDB" id="A0A162NC65"/>
<evidence type="ECO:0000313" key="2">
    <source>
        <dbReference type="EMBL" id="KZS17850.1"/>
    </source>
</evidence>
<reference evidence="2 3" key="1">
    <citation type="submission" date="2016-03" db="EMBL/GenBank/DDBJ databases">
        <title>EvidentialGene: Evidence-directed Construction of Genes on Genomes.</title>
        <authorList>
            <person name="Gilbert D.G."/>
            <person name="Choi J.-H."/>
            <person name="Mockaitis K."/>
            <person name="Colbourne J."/>
            <person name="Pfrender M."/>
        </authorList>
    </citation>
    <scope>NUCLEOTIDE SEQUENCE [LARGE SCALE GENOMIC DNA]</scope>
    <source>
        <strain evidence="2 3">Xinb3</strain>
        <tissue evidence="2">Complete organism</tissue>
    </source>
</reference>
<dbReference type="OrthoDB" id="6625223at2759"/>
<keyword evidence="1" id="KW-0472">Membrane</keyword>
<keyword evidence="1" id="KW-0812">Transmembrane</keyword>
<accession>A0A162NC65</accession>
<gene>
    <name evidence="2" type="ORF">APZ42_015780</name>
</gene>
<dbReference type="EMBL" id="LRGB01000568">
    <property type="protein sequence ID" value="KZS17850.1"/>
    <property type="molecule type" value="Genomic_DNA"/>
</dbReference>
<feature type="transmembrane region" description="Helical" evidence="1">
    <location>
        <begin position="114"/>
        <end position="133"/>
    </location>
</feature>
<keyword evidence="3" id="KW-1185">Reference proteome</keyword>
<sequence length="204" mass="22918">MPFLFYTSGIPSEMLEHLGALWLNYRSSSDQLIQTPMGTEYLPYPVSSLAASAFGSKLSHMFAVDFSLELQFTLLAFGRKCRPQSWVYKQRLQFYIFISHSTIQRKQQTTMASIKMIVLWAFLVVLVAAVNAAPRYFIIDDGEVDVAAPSPLVRVRRQDKYVASASGGNYGKGAVGPVYTFVKTDPKANFKWGVRHRAGVQYGR</sequence>